<dbReference type="OrthoDB" id="9761989at2"/>
<dbReference type="SUPFAM" id="SSF56801">
    <property type="entry name" value="Acetyl-CoA synthetase-like"/>
    <property type="match status" value="1"/>
</dbReference>
<keyword evidence="3" id="KW-0436">Ligase</keyword>
<name>A0A0B4XKU8_9GAMM</name>
<protein>
    <submittedName>
        <fullName evidence="3">AMP-dependent synthetase and ligase</fullName>
    </submittedName>
</protein>
<dbReference type="HOGENOM" id="CLU_000022_59_0_6"/>
<evidence type="ECO:0000259" key="2">
    <source>
        <dbReference type="Pfam" id="PF13193"/>
    </source>
</evidence>
<feature type="domain" description="AMP-dependent synthetase/ligase" evidence="1">
    <location>
        <begin position="31"/>
        <end position="383"/>
    </location>
</feature>
<feature type="domain" description="AMP-binding enzyme C-terminal" evidence="2">
    <location>
        <begin position="439"/>
        <end position="513"/>
    </location>
</feature>
<dbReference type="EMBL" id="CP004387">
    <property type="protein sequence ID" value="AJD47731.1"/>
    <property type="molecule type" value="Genomic_DNA"/>
</dbReference>
<dbReference type="Proteomes" id="UP000006764">
    <property type="component" value="Chromosome"/>
</dbReference>
<dbReference type="InterPro" id="IPR050237">
    <property type="entry name" value="ATP-dep_AMP-bd_enzyme"/>
</dbReference>
<dbReference type="InterPro" id="IPR045851">
    <property type="entry name" value="AMP-bd_C_sf"/>
</dbReference>
<dbReference type="AlphaFoldDB" id="A0A0B4XKU8"/>
<organism evidence="3 4">
    <name type="scientific">Isoalcanivorax pacificus W11-5</name>
    <dbReference type="NCBI Taxonomy" id="391936"/>
    <lineage>
        <taxon>Bacteria</taxon>
        <taxon>Pseudomonadati</taxon>
        <taxon>Pseudomonadota</taxon>
        <taxon>Gammaproteobacteria</taxon>
        <taxon>Oceanospirillales</taxon>
        <taxon>Alcanivoracaceae</taxon>
        <taxon>Isoalcanivorax</taxon>
    </lineage>
</organism>
<reference evidence="3 4" key="1">
    <citation type="journal article" date="2012" name="J. Bacteriol.">
        <title>Genome sequence of an alkane-degrading bacterium, Alcanivorax pacificus type strain W11-5, isolated from deep sea sediment.</title>
        <authorList>
            <person name="Lai Q."/>
            <person name="Shao Z."/>
        </authorList>
    </citation>
    <scope>NUCLEOTIDE SEQUENCE [LARGE SCALE GENOMIC DNA]</scope>
    <source>
        <strain evidence="3 4">W11-5</strain>
    </source>
</reference>
<evidence type="ECO:0000259" key="1">
    <source>
        <dbReference type="Pfam" id="PF00501"/>
    </source>
</evidence>
<dbReference type="InterPro" id="IPR025110">
    <property type="entry name" value="AMP-bd_C"/>
</dbReference>
<dbReference type="PANTHER" id="PTHR43767:SF10">
    <property type="entry name" value="SURFACTIN SYNTHASE SUBUNIT 1"/>
    <property type="match status" value="1"/>
</dbReference>
<gene>
    <name evidence="3" type="ORF">S7S_06575</name>
</gene>
<dbReference type="Gene3D" id="3.40.50.12780">
    <property type="entry name" value="N-terminal domain of ligase-like"/>
    <property type="match status" value="1"/>
</dbReference>
<dbReference type="PROSITE" id="PS00455">
    <property type="entry name" value="AMP_BINDING"/>
    <property type="match status" value="1"/>
</dbReference>
<keyword evidence="4" id="KW-1185">Reference proteome</keyword>
<dbReference type="InterPro" id="IPR000873">
    <property type="entry name" value="AMP-dep_synth/lig_dom"/>
</dbReference>
<dbReference type="PANTHER" id="PTHR43767">
    <property type="entry name" value="LONG-CHAIN-FATTY-ACID--COA LIGASE"/>
    <property type="match status" value="1"/>
</dbReference>
<sequence>MHHLIADMPVYAAPTATVFEDMPGKMRRLAIEQPDAPAVTDDHGTWTRRELMAQAHRIAHRLLACGLQRGDTVAVLAANSREYIALLTGTLAAGGCIVPLSGLATGETLALMIDDCDTRFLFCDRSYGENLPPLPGIPDGHRVLLDSDTDAHDALALPNWLGDAADTAPDIQLTEDDAFNIIYSSGTTGRPKGIVHDHRLRTRQYDRFVKMGFVPGCVTLLATPIYSNTTMVALLPTLQGGGHVVLMSKFNAAGYLALAEQYRVTHTILIPVQYQRLLAEEAFDRTDLSSFKLKMSSGAPLRSPVIRDLVARWPGTLLEVYGMTEGGGSTVLNCTAFPDKWDSVGQAGEGTTLHVIDEQGNILPPNTAGELVGRGGTMMRGYYKRPDQNEDIVWRDAEGQVYFRTGDMARIDEQGFVYLLDRRKDMILSGGFNIYAEDLEKVLASHDAVADVAVIAVPSDAWGETPYGIVVLKAGAQISADDLKHWANERLGKTQRLSALEFRDELPRNPLGKIMKRELRAPFWDNDV</sequence>
<dbReference type="Pfam" id="PF00501">
    <property type="entry name" value="AMP-binding"/>
    <property type="match status" value="1"/>
</dbReference>
<dbReference type="KEGG" id="apac:S7S_06575"/>
<proteinExistence type="predicted"/>
<dbReference type="Pfam" id="PF13193">
    <property type="entry name" value="AMP-binding_C"/>
    <property type="match status" value="1"/>
</dbReference>
<dbReference type="Gene3D" id="3.30.300.30">
    <property type="match status" value="1"/>
</dbReference>
<dbReference type="RefSeq" id="WP_008738980.1">
    <property type="nucleotide sequence ID" value="NZ_CP004387.1"/>
</dbReference>
<evidence type="ECO:0000313" key="3">
    <source>
        <dbReference type="EMBL" id="AJD47731.1"/>
    </source>
</evidence>
<accession>A0A0B4XKU8</accession>
<dbReference type="InterPro" id="IPR042099">
    <property type="entry name" value="ANL_N_sf"/>
</dbReference>
<dbReference type="GO" id="GO:0016877">
    <property type="term" value="F:ligase activity, forming carbon-sulfur bonds"/>
    <property type="evidence" value="ECO:0007669"/>
    <property type="project" value="UniProtKB-ARBA"/>
</dbReference>
<dbReference type="InterPro" id="IPR020845">
    <property type="entry name" value="AMP-binding_CS"/>
</dbReference>
<dbReference type="STRING" id="391936.S7S_06575"/>
<evidence type="ECO:0000313" key="4">
    <source>
        <dbReference type="Proteomes" id="UP000006764"/>
    </source>
</evidence>